<sequence>MRTLDVGTTDACGRWEPALLGSNVRGAGSYRPNSMRTLDVGTTDACGRWEPALLGSNVRRAGSYRPYTMRALEVRITDACGRWEPALLAVEECVGGEQGYEQRVHASTALLIDAVRVLEQGTVVESFIAAHPKSERVTDEDLLGSFALS</sequence>
<keyword evidence="2" id="KW-1185">Reference proteome</keyword>
<reference evidence="1 2" key="1">
    <citation type="submission" date="2019-02" db="EMBL/GenBank/DDBJ databases">
        <title>Deep-cultivation of Planctomycetes and their phenomic and genomic characterization uncovers novel biology.</title>
        <authorList>
            <person name="Wiegand S."/>
            <person name="Jogler M."/>
            <person name="Boedeker C."/>
            <person name="Pinto D."/>
            <person name="Vollmers J."/>
            <person name="Rivas-Marin E."/>
            <person name="Kohn T."/>
            <person name="Peeters S.H."/>
            <person name="Heuer A."/>
            <person name="Rast P."/>
            <person name="Oberbeckmann S."/>
            <person name="Bunk B."/>
            <person name="Jeske O."/>
            <person name="Meyerdierks A."/>
            <person name="Storesund J.E."/>
            <person name="Kallscheuer N."/>
            <person name="Luecker S."/>
            <person name="Lage O.M."/>
            <person name="Pohl T."/>
            <person name="Merkel B.J."/>
            <person name="Hornburger P."/>
            <person name="Mueller R.-W."/>
            <person name="Bruemmer F."/>
            <person name="Labrenz M."/>
            <person name="Spormann A.M."/>
            <person name="Op Den Camp H."/>
            <person name="Overmann J."/>
            <person name="Amann R."/>
            <person name="Jetten M.S.M."/>
            <person name="Mascher T."/>
            <person name="Medema M.H."/>
            <person name="Devos D.P."/>
            <person name="Kaster A.-K."/>
            <person name="Ovreas L."/>
            <person name="Rohde M."/>
            <person name="Galperin M.Y."/>
            <person name="Jogler C."/>
        </authorList>
    </citation>
    <scope>NUCLEOTIDE SEQUENCE [LARGE SCALE GENOMIC DNA]</scope>
    <source>
        <strain evidence="1 2">CA85</strain>
    </source>
</reference>
<dbReference type="Proteomes" id="UP000318053">
    <property type="component" value="Unassembled WGS sequence"/>
</dbReference>
<name>A0A5C5YBV1_9BACT</name>
<dbReference type="AlphaFoldDB" id="A0A5C5YBV1"/>
<accession>A0A5C5YBV1</accession>
<dbReference type="EMBL" id="SJPK01000003">
    <property type="protein sequence ID" value="TWT72860.1"/>
    <property type="molecule type" value="Genomic_DNA"/>
</dbReference>
<protein>
    <submittedName>
        <fullName evidence="1">Uncharacterized protein</fullName>
    </submittedName>
</protein>
<organism evidence="1 2">
    <name type="scientific">Allorhodopirellula solitaria</name>
    <dbReference type="NCBI Taxonomy" id="2527987"/>
    <lineage>
        <taxon>Bacteria</taxon>
        <taxon>Pseudomonadati</taxon>
        <taxon>Planctomycetota</taxon>
        <taxon>Planctomycetia</taxon>
        <taxon>Pirellulales</taxon>
        <taxon>Pirellulaceae</taxon>
        <taxon>Allorhodopirellula</taxon>
    </lineage>
</organism>
<evidence type="ECO:0000313" key="1">
    <source>
        <dbReference type="EMBL" id="TWT72860.1"/>
    </source>
</evidence>
<proteinExistence type="predicted"/>
<evidence type="ECO:0000313" key="2">
    <source>
        <dbReference type="Proteomes" id="UP000318053"/>
    </source>
</evidence>
<gene>
    <name evidence="1" type="ORF">CA85_13210</name>
</gene>
<comment type="caution">
    <text evidence="1">The sequence shown here is derived from an EMBL/GenBank/DDBJ whole genome shotgun (WGS) entry which is preliminary data.</text>
</comment>